<dbReference type="EMBL" id="CM056818">
    <property type="protein sequence ID" value="KAJ8622799.1"/>
    <property type="molecule type" value="Genomic_DNA"/>
</dbReference>
<dbReference type="Proteomes" id="UP001234297">
    <property type="component" value="Chromosome 10"/>
</dbReference>
<keyword evidence="2" id="KW-1185">Reference proteome</keyword>
<gene>
    <name evidence="1" type="ORF">MRB53_031328</name>
</gene>
<protein>
    <submittedName>
        <fullName evidence="1">Uncharacterized protein</fullName>
    </submittedName>
</protein>
<reference evidence="1 2" key="1">
    <citation type="journal article" date="2022" name="Hortic Res">
        <title>A haplotype resolved chromosomal level avocado genome allows analysis of novel avocado genes.</title>
        <authorList>
            <person name="Nath O."/>
            <person name="Fletcher S.J."/>
            <person name="Hayward A."/>
            <person name="Shaw L.M."/>
            <person name="Masouleh A.K."/>
            <person name="Furtado A."/>
            <person name="Henry R.J."/>
            <person name="Mitter N."/>
        </authorList>
    </citation>
    <scope>NUCLEOTIDE SEQUENCE [LARGE SCALE GENOMIC DNA]</scope>
    <source>
        <strain evidence="2">cv. Hass</strain>
    </source>
</reference>
<organism evidence="1 2">
    <name type="scientific">Persea americana</name>
    <name type="common">Avocado</name>
    <dbReference type="NCBI Taxonomy" id="3435"/>
    <lineage>
        <taxon>Eukaryota</taxon>
        <taxon>Viridiplantae</taxon>
        <taxon>Streptophyta</taxon>
        <taxon>Embryophyta</taxon>
        <taxon>Tracheophyta</taxon>
        <taxon>Spermatophyta</taxon>
        <taxon>Magnoliopsida</taxon>
        <taxon>Magnoliidae</taxon>
        <taxon>Laurales</taxon>
        <taxon>Lauraceae</taxon>
        <taxon>Persea</taxon>
    </lineage>
</organism>
<proteinExistence type="predicted"/>
<name>A0ACC2KP71_PERAE</name>
<evidence type="ECO:0000313" key="1">
    <source>
        <dbReference type="EMBL" id="KAJ8622799.1"/>
    </source>
</evidence>
<sequence length="244" mass="27547">MPLLNIVLSQHAIVITRKDGHFHTTFPSLSLLLFLIVCAIGGGDSLPLFPTTDLIYTYCDVSTDDYDLCVSSLLACPHNASVVYLEIGKLAFCAAFDNVTGTRQQLGKLIRGSSLDPASKRTLRNCGELYDMAIYRLALADNCIKSKGFEYKYKPVLYSVQFAQDHFTKCEEMLKRKRGLVEPFRQKTEIVRRIAESAHDILSALVVKDQIFRKDIPIYALSRVSHSSTPFNPRLNKFHHIVIF</sequence>
<evidence type="ECO:0000313" key="2">
    <source>
        <dbReference type="Proteomes" id="UP001234297"/>
    </source>
</evidence>
<comment type="caution">
    <text evidence="1">The sequence shown here is derived from an EMBL/GenBank/DDBJ whole genome shotgun (WGS) entry which is preliminary data.</text>
</comment>
<accession>A0ACC2KP71</accession>